<keyword evidence="8" id="KW-0547">Nucleotide-binding</keyword>
<dbReference type="InterPro" id="IPR034291">
    <property type="entry name" value="TMP_synthase"/>
</dbReference>
<comment type="pathway">
    <text evidence="5">Cofactor biosynthesis; thiamine diphosphate biosynthesis; thiamine phosphate from 4-amino-2-methyl-5-diphosphomethylpyrimidine and 4-methyl-5-(2-phosphoethyl)-thiazole: step 1/1.</text>
</comment>
<dbReference type="HAMAP" id="MF_00228">
    <property type="entry name" value="Thz_kinase"/>
    <property type="match status" value="1"/>
</dbReference>
<comment type="catalytic activity">
    <reaction evidence="14">
        <text>2-(2-carboxy-4-methylthiazol-5-yl)ethyl phosphate + 4-amino-2-methyl-5-(diphosphooxymethyl)pyrimidine + 2 H(+) = thiamine phosphate + CO2 + diphosphate</text>
        <dbReference type="Rhea" id="RHEA:47848"/>
        <dbReference type="ChEBI" id="CHEBI:15378"/>
        <dbReference type="ChEBI" id="CHEBI:16526"/>
        <dbReference type="ChEBI" id="CHEBI:33019"/>
        <dbReference type="ChEBI" id="CHEBI:37575"/>
        <dbReference type="ChEBI" id="CHEBI:57841"/>
        <dbReference type="ChEBI" id="CHEBI:62890"/>
        <dbReference type="EC" id="2.5.1.3"/>
    </reaction>
</comment>
<comment type="catalytic activity">
    <reaction evidence="1">
        <text>5-(2-hydroxyethyl)-4-methylthiazole + ATP = 4-methyl-5-(2-phosphooxyethyl)-thiazole + ADP + H(+)</text>
        <dbReference type="Rhea" id="RHEA:24212"/>
        <dbReference type="ChEBI" id="CHEBI:15378"/>
        <dbReference type="ChEBI" id="CHEBI:17957"/>
        <dbReference type="ChEBI" id="CHEBI:30616"/>
        <dbReference type="ChEBI" id="CHEBI:58296"/>
        <dbReference type="ChEBI" id="CHEBI:456216"/>
        <dbReference type="EC" id="2.7.1.50"/>
    </reaction>
</comment>
<proteinExistence type="inferred from homology"/>
<evidence type="ECO:0000256" key="7">
    <source>
        <dbReference type="ARBA" id="ARBA00022723"/>
    </source>
</evidence>
<dbReference type="InterPro" id="IPR000417">
    <property type="entry name" value="Hyethyz_kinase"/>
</dbReference>
<dbReference type="GO" id="GO:0009228">
    <property type="term" value="P:thiamine biosynthetic process"/>
    <property type="evidence" value="ECO:0007669"/>
    <property type="project" value="UniProtKB-KW"/>
</dbReference>
<dbReference type="Pfam" id="PF02581">
    <property type="entry name" value="TMP-TENI"/>
    <property type="match status" value="1"/>
</dbReference>
<evidence type="ECO:0000256" key="8">
    <source>
        <dbReference type="ARBA" id="ARBA00022741"/>
    </source>
</evidence>
<evidence type="ECO:0000256" key="5">
    <source>
        <dbReference type="ARBA" id="ARBA00005165"/>
    </source>
</evidence>
<evidence type="ECO:0000256" key="6">
    <source>
        <dbReference type="ARBA" id="ARBA00022679"/>
    </source>
</evidence>
<comment type="similarity">
    <text evidence="16">In the C-terminal section; belongs to the Thz kinase family.</text>
</comment>
<dbReference type="InterPro" id="IPR013785">
    <property type="entry name" value="Aldolase_TIM"/>
</dbReference>
<dbReference type="Proteomes" id="UP000076798">
    <property type="component" value="Unassembled WGS sequence"/>
</dbReference>
<keyword evidence="6" id="KW-0808">Transferase</keyword>
<dbReference type="InterPro" id="IPR022998">
    <property type="entry name" value="ThiamineP_synth_TenI"/>
</dbReference>
<evidence type="ECO:0000256" key="1">
    <source>
        <dbReference type="ARBA" id="ARBA00001771"/>
    </source>
</evidence>
<dbReference type="HAMAP" id="MF_00097">
    <property type="entry name" value="TMP_synthase"/>
    <property type="match status" value="1"/>
</dbReference>
<dbReference type="GO" id="GO:0005524">
    <property type="term" value="F:ATP binding"/>
    <property type="evidence" value="ECO:0007669"/>
    <property type="project" value="UniProtKB-KW"/>
</dbReference>
<evidence type="ECO:0000256" key="2">
    <source>
        <dbReference type="ARBA" id="ARBA00001946"/>
    </source>
</evidence>
<evidence type="ECO:0000259" key="18">
    <source>
        <dbReference type="Pfam" id="PF02581"/>
    </source>
</evidence>
<evidence type="ECO:0000256" key="15">
    <source>
        <dbReference type="ARBA" id="ARBA00047883"/>
    </source>
</evidence>
<gene>
    <name evidence="19" type="ORF">SISSUDRAFT_1040127</name>
</gene>
<comment type="catalytic activity">
    <reaction evidence="13">
        <text>4-methyl-5-(2-phosphooxyethyl)-thiazole + 4-amino-2-methyl-5-(diphosphooxymethyl)pyrimidine + H(+) = thiamine phosphate + diphosphate</text>
        <dbReference type="Rhea" id="RHEA:22328"/>
        <dbReference type="ChEBI" id="CHEBI:15378"/>
        <dbReference type="ChEBI" id="CHEBI:33019"/>
        <dbReference type="ChEBI" id="CHEBI:37575"/>
        <dbReference type="ChEBI" id="CHEBI:57841"/>
        <dbReference type="ChEBI" id="CHEBI:58296"/>
        <dbReference type="EC" id="2.5.1.3"/>
    </reaction>
</comment>
<dbReference type="NCBIfam" id="TIGR00693">
    <property type="entry name" value="thiE"/>
    <property type="match status" value="1"/>
</dbReference>
<keyword evidence="7" id="KW-0479">Metal-binding</keyword>
<evidence type="ECO:0000256" key="11">
    <source>
        <dbReference type="ARBA" id="ARBA00022842"/>
    </source>
</evidence>
<dbReference type="CDD" id="cd00564">
    <property type="entry name" value="TMP_TenI"/>
    <property type="match status" value="1"/>
</dbReference>
<organism evidence="19 20">
    <name type="scientific">Sistotremastrum suecicum HHB10207 ss-3</name>
    <dbReference type="NCBI Taxonomy" id="1314776"/>
    <lineage>
        <taxon>Eukaryota</taxon>
        <taxon>Fungi</taxon>
        <taxon>Dikarya</taxon>
        <taxon>Basidiomycota</taxon>
        <taxon>Agaricomycotina</taxon>
        <taxon>Agaricomycetes</taxon>
        <taxon>Sistotremastrales</taxon>
        <taxon>Sistotremastraceae</taxon>
        <taxon>Sistotremastrum</taxon>
    </lineage>
</organism>
<protein>
    <submittedName>
        <fullName evidence="19">Hydroxyethylthiazole kinase</fullName>
    </submittedName>
</protein>
<dbReference type="GO" id="GO:0009229">
    <property type="term" value="P:thiamine diphosphate biosynthetic process"/>
    <property type="evidence" value="ECO:0007669"/>
    <property type="project" value="UniProtKB-UniPathway"/>
</dbReference>
<evidence type="ECO:0000256" key="14">
    <source>
        <dbReference type="ARBA" id="ARBA00047851"/>
    </source>
</evidence>
<dbReference type="SUPFAM" id="SSF51391">
    <property type="entry name" value="Thiamin phosphate synthase"/>
    <property type="match status" value="1"/>
</dbReference>
<dbReference type="GO" id="GO:0004789">
    <property type="term" value="F:thiamine-phosphate diphosphorylase activity"/>
    <property type="evidence" value="ECO:0007669"/>
    <property type="project" value="UniProtKB-EC"/>
</dbReference>
<evidence type="ECO:0000256" key="10">
    <source>
        <dbReference type="ARBA" id="ARBA00022840"/>
    </source>
</evidence>
<dbReference type="GO" id="GO:0004417">
    <property type="term" value="F:hydroxyethylthiazole kinase activity"/>
    <property type="evidence" value="ECO:0007669"/>
    <property type="project" value="UniProtKB-EC"/>
</dbReference>
<dbReference type="UniPathway" id="UPA00060">
    <property type="reaction ID" value="UER00139"/>
</dbReference>
<evidence type="ECO:0000256" key="17">
    <source>
        <dbReference type="ARBA" id="ARBA00061283"/>
    </source>
</evidence>
<name>A0A166IDT8_9AGAM</name>
<dbReference type="PANTHER" id="PTHR20857:SF23">
    <property type="entry name" value="THIAMINE BIOSYNTHETIC BIFUNCTIONAL ENZYME"/>
    <property type="match status" value="1"/>
</dbReference>
<sequence>MSSPSPDYTLYLVTGRELLPPGKDYYESLNESLEGGVTIVQIREKNTDTREFLEIAKRSKEICHRYGVPLLINDRIDIALAMNADGIHIGQSDMPIEIARKLLPAGSIIGVSVNTPAEAEEVVKGGLADYVGIGALWATNSKKLTSPVLGIRGVGPILQTLEKTSIKAVAIGGIKSSNLLRSLHGAVSPNGRALDGIAVVSEIVSSHQPSVVAQRLCQIIRASKDQPFNLFSRIYAEPPTAQVLVDSAAHLLRSVKEYRPLVHQITNNVTINQLANATLALGASPIMATSPHEMEDLAKIPGALLINFGTISDKEGMLAAGHYANLERKPIVFDPVGIGATAYRRTTANELLNTWQAAVIKGNAGEIASLIGSNEVKSHGVDSLGSGFSSPKEILCALAKRERCIIVMTGETDYISDGNLTVKLSNGSALLGDITGSGCLAGSTVATFCGAENKRSKRSEPSSGEVEGILAAGDMFVGAIAGVLTLTIASELAAQRPEVHGTGTFLSALIDELYNLTPEKIIQRAKLEVV</sequence>
<dbReference type="AlphaFoldDB" id="A0A166IDT8"/>
<dbReference type="Gene3D" id="3.20.20.70">
    <property type="entry name" value="Aldolase class I"/>
    <property type="match status" value="1"/>
</dbReference>
<keyword evidence="9 19" id="KW-0418">Kinase</keyword>
<dbReference type="PANTHER" id="PTHR20857">
    <property type="entry name" value="THIAMINE-PHOSPHATE PYROPHOSPHORYLASE"/>
    <property type="match status" value="1"/>
</dbReference>
<comment type="function">
    <text evidence="3">Condenses 4-methyl-5-(beta-hydroxyethyl)thiazole monophosphate (THZ-P) and 2-methyl-4-amino-5-hydroxymethyl pyrimidine pyrophosphate (HMP-PP) to form thiamine monophosphate (TMP).</text>
</comment>
<reference evidence="19 20" key="1">
    <citation type="journal article" date="2016" name="Mol. Biol. Evol.">
        <title>Comparative Genomics of Early-Diverging Mushroom-Forming Fungi Provides Insights into the Origins of Lignocellulose Decay Capabilities.</title>
        <authorList>
            <person name="Nagy L.G."/>
            <person name="Riley R."/>
            <person name="Tritt A."/>
            <person name="Adam C."/>
            <person name="Daum C."/>
            <person name="Floudas D."/>
            <person name="Sun H."/>
            <person name="Yadav J.S."/>
            <person name="Pangilinan J."/>
            <person name="Larsson K.H."/>
            <person name="Matsuura K."/>
            <person name="Barry K."/>
            <person name="Labutti K."/>
            <person name="Kuo R."/>
            <person name="Ohm R.A."/>
            <person name="Bhattacharya S.S."/>
            <person name="Shirouzu T."/>
            <person name="Yoshinaga Y."/>
            <person name="Martin F.M."/>
            <person name="Grigoriev I.V."/>
            <person name="Hibbett D.S."/>
        </authorList>
    </citation>
    <scope>NUCLEOTIDE SEQUENCE [LARGE SCALE GENOMIC DNA]</scope>
    <source>
        <strain evidence="19 20">HHB10207 ss-3</strain>
    </source>
</reference>
<keyword evidence="12" id="KW-0784">Thiamine biosynthesis</keyword>
<dbReference type="NCBIfam" id="TIGR00694">
    <property type="entry name" value="thiM"/>
    <property type="match status" value="1"/>
</dbReference>
<dbReference type="Pfam" id="PF02110">
    <property type="entry name" value="HK"/>
    <property type="match status" value="1"/>
</dbReference>
<comment type="catalytic activity">
    <reaction evidence="15">
        <text>2-[(2R,5Z)-2-carboxy-4-methylthiazol-5(2H)-ylidene]ethyl phosphate + 4-amino-2-methyl-5-(diphosphooxymethyl)pyrimidine + 2 H(+) = thiamine phosphate + CO2 + diphosphate</text>
        <dbReference type="Rhea" id="RHEA:47844"/>
        <dbReference type="ChEBI" id="CHEBI:15378"/>
        <dbReference type="ChEBI" id="CHEBI:16526"/>
        <dbReference type="ChEBI" id="CHEBI:33019"/>
        <dbReference type="ChEBI" id="CHEBI:37575"/>
        <dbReference type="ChEBI" id="CHEBI:57841"/>
        <dbReference type="ChEBI" id="CHEBI:62899"/>
        <dbReference type="EC" id="2.5.1.3"/>
    </reaction>
</comment>
<evidence type="ECO:0000256" key="12">
    <source>
        <dbReference type="ARBA" id="ARBA00022977"/>
    </source>
</evidence>
<keyword evidence="20" id="KW-1185">Reference proteome</keyword>
<dbReference type="FunFam" id="3.20.20.70:FF:000104">
    <property type="entry name" value="Thiamine biosynthetic bifunctional enzyme"/>
    <property type="match status" value="1"/>
</dbReference>
<evidence type="ECO:0000256" key="16">
    <source>
        <dbReference type="ARBA" id="ARBA00061146"/>
    </source>
</evidence>
<evidence type="ECO:0000256" key="3">
    <source>
        <dbReference type="ARBA" id="ARBA00003814"/>
    </source>
</evidence>
<comment type="pathway">
    <text evidence="4">Cofactor biosynthesis; thiamine diphosphate biosynthesis; 4-methyl-5-(2-phosphoethyl)-thiazole from 5-(2-hydroxyethyl)-4-methylthiazole: step 1/1.</text>
</comment>
<dbReference type="SUPFAM" id="SSF53613">
    <property type="entry name" value="Ribokinase-like"/>
    <property type="match status" value="1"/>
</dbReference>
<evidence type="ECO:0000313" key="19">
    <source>
        <dbReference type="EMBL" id="KZT43652.1"/>
    </source>
</evidence>
<dbReference type="InterPro" id="IPR036206">
    <property type="entry name" value="ThiamineP_synth_sf"/>
</dbReference>
<evidence type="ECO:0000256" key="4">
    <source>
        <dbReference type="ARBA" id="ARBA00004868"/>
    </source>
</evidence>
<dbReference type="Gene3D" id="3.40.1190.20">
    <property type="match status" value="1"/>
</dbReference>
<comment type="cofactor">
    <cofactor evidence="2">
        <name>Mg(2+)</name>
        <dbReference type="ChEBI" id="CHEBI:18420"/>
    </cofactor>
</comment>
<dbReference type="STRING" id="1314776.A0A166IDT8"/>
<evidence type="ECO:0000256" key="13">
    <source>
        <dbReference type="ARBA" id="ARBA00047334"/>
    </source>
</evidence>
<dbReference type="InterPro" id="IPR029056">
    <property type="entry name" value="Ribokinase-like"/>
</dbReference>
<dbReference type="OrthoDB" id="4994at2759"/>
<dbReference type="EMBL" id="KV428007">
    <property type="protein sequence ID" value="KZT43652.1"/>
    <property type="molecule type" value="Genomic_DNA"/>
</dbReference>
<comment type="similarity">
    <text evidence="17">In the N-terminal section; belongs to the thiamine-phosphate synthase family.</text>
</comment>
<dbReference type="CDD" id="cd01170">
    <property type="entry name" value="THZ_kinase"/>
    <property type="match status" value="1"/>
</dbReference>
<dbReference type="PRINTS" id="PR01099">
    <property type="entry name" value="HYETHTZKNASE"/>
</dbReference>
<dbReference type="GO" id="GO:0005737">
    <property type="term" value="C:cytoplasm"/>
    <property type="evidence" value="ECO:0007669"/>
    <property type="project" value="TreeGrafter"/>
</dbReference>
<dbReference type="GO" id="GO:0000287">
    <property type="term" value="F:magnesium ion binding"/>
    <property type="evidence" value="ECO:0007669"/>
    <property type="project" value="InterPro"/>
</dbReference>
<dbReference type="NCBIfam" id="NF006830">
    <property type="entry name" value="PRK09355.1"/>
    <property type="match status" value="1"/>
</dbReference>
<accession>A0A166IDT8</accession>
<keyword evidence="10" id="KW-0067">ATP-binding</keyword>
<evidence type="ECO:0000256" key="9">
    <source>
        <dbReference type="ARBA" id="ARBA00022777"/>
    </source>
</evidence>
<keyword evidence="11" id="KW-0460">Magnesium</keyword>
<evidence type="ECO:0000313" key="20">
    <source>
        <dbReference type="Proteomes" id="UP000076798"/>
    </source>
</evidence>
<feature type="domain" description="Thiamine phosphate synthase/TenI" evidence="18">
    <location>
        <begin position="10"/>
        <end position="203"/>
    </location>
</feature>